<gene>
    <name evidence="1" type="ORF">ATN00_21370</name>
</gene>
<sequence>MLEILFSAGFVVVSQLNHRFVDIMSPLQAAVFATLREGHPGDARLFGLKEATMSIDYLGYGADGMVWSNILW</sequence>
<dbReference type="KEGG" id="sbd:ATN00_21370"/>
<dbReference type="Proteomes" id="UP000056968">
    <property type="component" value="Plasmid pDE2"/>
</dbReference>
<proteinExistence type="predicted"/>
<name>A0A0S3F5V9_9SPHN</name>
<evidence type="ECO:0000313" key="1">
    <source>
        <dbReference type="EMBL" id="ALR23051.1"/>
    </source>
</evidence>
<protein>
    <submittedName>
        <fullName evidence="1">Uncharacterized protein</fullName>
    </submittedName>
</protein>
<dbReference type="AlphaFoldDB" id="A0A0S3F5V9"/>
<keyword evidence="1" id="KW-0614">Plasmid</keyword>
<accession>A0A0S3F5V9</accession>
<reference evidence="1 2" key="1">
    <citation type="submission" date="2015-11" db="EMBL/GenBank/DDBJ databases">
        <title>A Two-component Flavoprotein Monooxygenase System MeaXY Responsible for para-Hydroxylation of 2-Methyl-6-ethylaniline and 2,6-Diethylaniline in Sphingobium baderi DE-13.</title>
        <authorList>
            <person name="Cheng M."/>
            <person name="Meng Q."/>
            <person name="Yang Y."/>
            <person name="Chu C."/>
            <person name="Yan X."/>
            <person name="He J."/>
            <person name="Li S."/>
        </authorList>
    </citation>
    <scope>NUCLEOTIDE SEQUENCE [LARGE SCALE GENOMIC DNA]</scope>
    <source>
        <strain evidence="1 2">DE-13</strain>
        <plasmid evidence="2">Plasmid pDE2</plasmid>
    </source>
</reference>
<keyword evidence="2" id="KW-1185">Reference proteome</keyword>
<dbReference type="EMBL" id="CP013266">
    <property type="protein sequence ID" value="ALR23051.1"/>
    <property type="molecule type" value="Genomic_DNA"/>
</dbReference>
<organism evidence="1 2">
    <name type="scientific">Sphingobium baderi</name>
    <dbReference type="NCBI Taxonomy" id="1332080"/>
    <lineage>
        <taxon>Bacteria</taxon>
        <taxon>Pseudomonadati</taxon>
        <taxon>Pseudomonadota</taxon>
        <taxon>Alphaproteobacteria</taxon>
        <taxon>Sphingomonadales</taxon>
        <taxon>Sphingomonadaceae</taxon>
        <taxon>Sphingobium</taxon>
    </lineage>
</organism>
<geneLocation type="plasmid" evidence="1 2">
    <name>pDE2</name>
</geneLocation>
<evidence type="ECO:0000313" key="2">
    <source>
        <dbReference type="Proteomes" id="UP000056968"/>
    </source>
</evidence>